<comment type="caution">
    <text evidence="2">The sequence shown here is derived from an EMBL/GenBank/DDBJ whole genome shotgun (WGS) entry which is preliminary data.</text>
</comment>
<keyword evidence="1" id="KW-0472">Membrane</keyword>
<dbReference type="HOGENOM" id="CLU_2476766_0_0_10"/>
<accession>E2N7K8</accession>
<proteinExistence type="predicted"/>
<evidence type="ECO:0000313" key="3">
    <source>
        <dbReference type="Proteomes" id="UP000003711"/>
    </source>
</evidence>
<organism evidence="2 3">
    <name type="scientific">Bacteroides cellulosilyticus DSM 14838</name>
    <dbReference type="NCBI Taxonomy" id="537012"/>
    <lineage>
        <taxon>Bacteria</taxon>
        <taxon>Pseudomonadati</taxon>
        <taxon>Bacteroidota</taxon>
        <taxon>Bacteroidia</taxon>
        <taxon>Bacteroidales</taxon>
        <taxon>Bacteroidaceae</taxon>
        <taxon>Bacteroides</taxon>
    </lineage>
</organism>
<keyword evidence="1" id="KW-1133">Transmembrane helix</keyword>
<reference evidence="2 3" key="1">
    <citation type="submission" date="2008-12" db="EMBL/GenBank/DDBJ databases">
        <authorList>
            <person name="Fulton L."/>
            <person name="Clifton S."/>
            <person name="Fulton B."/>
            <person name="Xu J."/>
            <person name="Minx P."/>
            <person name="Pepin K.H."/>
            <person name="Johnson M."/>
            <person name="Bhonagiri V."/>
            <person name="Nash W.E."/>
            <person name="Mardis E.R."/>
            <person name="Wilson R.K."/>
        </authorList>
    </citation>
    <scope>NUCLEOTIDE SEQUENCE [LARGE SCALE GENOMIC DNA]</scope>
    <source>
        <strain evidence="2 3">DSM 14838</strain>
    </source>
</reference>
<reference evidence="2 3" key="2">
    <citation type="submission" date="2009-01" db="EMBL/GenBank/DDBJ databases">
        <title>Draft genome sequence of Bacteroides cellulosilyticus (DSM 14838).</title>
        <authorList>
            <person name="Sudarsanam P."/>
            <person name="Ley R."/>
            <person name="Guruge J."/>
            <person name="Turnbaugh P.J."/>
            <person name="Mahowald M."/>
            <person name="Liep D."/>
            <person name="Gordon J."/>
        </authorList>
    </citation>
    <scope>NUCLEOTIDE SEQUENCE [LARGE SCALE GENOMIC DNA]</scope>
    <source>
        <strain evidence="2 3">DSM 14838</strain>
    </source>
</reference>
<evidence type="ECO:0000313" key="2">
    <source>
        <dbReference type="EMBL" id="EEF92106.1"/>
    </source>
</evidence>
<dbReference type="Proteomes" id="UP000003711">
    <property type="component" value="Unassembled WGS sequence"/>
</dbReference>
<sequence length="87" mass="9851">MEDSIAYNPTLSPFSKVVFVTRVLVLLIFVENVIGVVPGEVSESNLLTQEEIGRKREHNKTEINLLLLIVVLLICCYFMKYNCCISS</sequence>
<name>E2N7K8_9BACE</name>
<keyword evidence="1" id="KW-0812">Transmembrane</keyword>
<feature type="transmembrane region" description="Helical" evidence="1">
    <location>
        <begin position="63"/>
        <end position="81"/>
    </location>
</feature>
<protein>
    <submittedName>
        <fullName evidence="2">Uncharacterized protein</fullName>
    </submittedName>
</protein>
<gene>
    <name evidence="2" type="ORF">BACCELL_00250</name>
</gene>
<evidence type="ECO:0000256" key="1">
    <source>
        <dbReference type="SAM" id="Phobius"/>
    </source>
</evidence>
<dbReference type="AlphaFoldDB" id="E2N7K8"/>
<feature type="transmembrane region" description="Helical" evidence="1">
    <location>
        <begin position="20"/>
        <end position="42"/>
    </location>
</feature>
<dbReference type="EMBL" id="ACCH01000019">
    <property type="protein sequence ID" value="EEF92106.1"/>
    <property type="molecule type" value="Genomic_DNA"/>
</dbReference>